<dbReference type="RefSeq" id="WP_085997388.1">
    <property type="nucleotide sequence ID" value="NZ_CAWPHS010000056.1"/>
</dbReference>
<keyword evidence="3" id="KW-1185">Reference proteome</keyword>
<evidence type="ECO:0000313" key="3">
    <source>
        <dbReference type="Proteomes" id="UP000523447"/>
    </source>
</evidence>
<comment type="caution">
    <text evidence="2">The sequence shown here is derived from an EMBL/GenBank/DDBJ whole genome shotgun (WGS) entry which is preliminary data.</text>
</comment>
<gene>
    <name evidence="2" type="ORF">HGA07_08715</name>
</gene>
<evidence type="ECO:0000259" key="1">
    <source>
        <dbReference type="Pfam" id="PF12867"/>
    </source>
</evidence>
<proteinExistence type="predicted"/>
<dbReference type="Proteomes" id="UP000523447">
    <property type="component" value="Unassembled WGS sequence"/>
</dbReference>
<sequence length="167" mass="19169">MDQCSECGFDYRPERAPEAAAAIRRGAADLAAALTAGVDPARRRSPQQWSPLEYACHVRDVLLVQRERVLLARRVDRPVLTTMGRDERVAHDGYAEQEPARVAEELAVAARLLANVLDRLTADDWDRRVEYNYPERVERDLRWVAVHTVHEIRHHLLDVRRQSADAR</sequence>
<organism evidence="2 3">
    <name type="scientific">Nocardia veterana</name>
    <dbReference type="NCBI Taxonomy" id="132249"/>
    <lineage>
        <taxon>Bacteria</taxon>
        <taxon>Bacillati</taxon>
        <taxon>Actinomycetota</taxon>
        <taxon>Actinomycetes</taxon>
        <taxon>Mycobacteriales</taxon>
        <taxon>Nocardiaceae</taxon>
        <taxon>Nocardia</taxon>
    </lineage>
</organism>
<dbReference type="Gene3D" id="1.20.120.450">
    <property type="entry name" value="dinb family like domain"/>
    <property type="match status" value="1"/>
</dbReference>
<feature type="domain" description="DinB-like" evidence="1">
    <location>
        <begin position="42"/>
        <end position="157"/>
    </location>
</feature>
<name>A0A7X6LXE9_9NOCA</name>
<dbReference type="SUPFAM" id="SSF109854">
    <property type="entry name" value="DinB/YfiT-like putative metalloenzymes"/>
    <property type="match status" value="1"/>
</dbReference>
<dbReference type="InterPro" id="IPR024775">
    <property type="entry name" value="DinB-like"/>
</dbReference>
<accession>A0A7X6LXE9</accession>
<dbReference type="Pfam" id="PF12867">
    <property type="entry name" value="DinB_2"/>
    <property type="match status" value="1"/>
</dbReference>
<protein>
    <submittedName>
        <fullName evidence="2">DinB family protein</fullName>
    </submittedName>
</protein>
<reference evidence="2 3" key="1">
    <citation type="submission" date="2020-04" db="EMBL/GenBank/DDBJ databases">
        <title>MicrobeNet Type strains.</title>
        <authorList>
            <person name="Nicholson A.C."/>
        </authorList>
    </citation>
    <scope>NUCLEOTIDE SEQUENCE [LARGE SCALE GENOMIC DNA]</scope>
    <source>
        <strain evidence="2 3">DSM 44445</strain>
    </source>
</reference>
<dbReference type="AlphaFoldDB" id="A0A7X6LXE9"/>
<dbReference type="EMBL" id="JAAXPE010000006">
    <property type="protein sequence ID" value="NKY85705.1"/>
    <property type="molecule type" value="Genomic_DNA"/>
</dbReference>
<evidence type="ECO:0000313" key="2">
    <source>
        <dbReference type="EMBL" id="NKY85705.1"/>
    </source>
</evidence>
<dbReference type="InterPro" id="IPR034660">
    <property type="entry name" value="DinB/YfiT-like"/>
</dbReference>